<keyword evidence="7 11" id="KW-0472">Membrane</keyword>
<dbReference type="PROSITE" id="PS51469">
    <property type="entry name" value="SUN"/>
    <property type="match status" value="1"/>
</dbReference>
<comment type="subcellular location">
    <subcellularLocation>
        <location evidence="2">Endoplasmic reticulum membrane</location>
        <topology evidence="2">Multi-pass membrane protein</topology>
    </subcellularLocation>
    <subcellularLocation>
        <location evidence="1">Nucleus membrane</location>
        <topology evidence="1">Multi-pass membrane protein</topology>
    </subcellularLocation>
</comment>
<feature type="domain" description="SUN" evidence="12">
    <location>
        <begin position="169"/>
        <end position="329"/>
    </location>
</feature>
<keyword evidence="4" id="KW-0256">Endoplasmic reticulum</keyword>
<dbReference type="PANTHER" id="PTHR12953:SF0">
    <property type="entry name" value="SUN DOMAIN-CONTAINING OSSIFICATION FACTOR"/>
    <property type="match status" value="1"/>
</dbReference>
<proteinExistence type="predicted"/>
<sequence>MQRSRRALLQRRALEKAIYGRNQLYKISLSLVIVLWGLVFLLNIWIGHGDGRIDVDEYPEISSGTRKRNEDKGACDGDSNSVLHENSRFSDGTESEVCLVNSSVSDTEAGISNVESQGTLESIRPESEFALNSNLLTNSEKEKHNNDRSLQTATIGLDEFRNKALSSRSRYISDQGGSVIHRVEPGGAEYNYASASKGAKVLSYNKESKGASNILSSDKDKYLRNPCSTDEKFVVIELSEETLVDTIEIANFEHHSSNLKDFELLGSPGYPTDSWIELGNFTAANVRHAQRFVLPDPKWVRYLKLNLLTHHGAEFYCTLSVLEVYGIDAVEKMLEDLISVQDKLLVSEETSNEQKPASSMQNRHEDLIDKPDASIGIFDMKVGSAPDPVEEVQGQQVNRMHGDSVLKILMKKVRSLDLNLAVLERYLEELNSRYADIFKQFDKEIGDKGLLLDKILLDIQSFSKTKEDMLGGGKSWDESAAFGEPRDHNFCYMFMFRILSSDEVNEGDDMATPTTECREVQGIFV</sequence>
<evidence type="ECO:0000256" key="3">
    <source>
        <dbReference type="ARBA" id="ARBA00022692"/>
    </source>
</evidence>
<name>A0A2Z7CX34_9LAMI</name>
<keyword evidence="6" id="KW-0175">Coiled coil</keyword>
<evidence type="ECO:0000256" key="11">
    <source>
        <dbReference type="SAM" id="Phobius"/>
    </source>
</evidence>
<dbReference type="OrthoDB" id="266334at2759"/>
<dbReference type="EMBL" id="KQ992321">
    <property type="protein sequence ID" value="KZV50895.1"/>
    <property type="molecule type" value="Genomic_DNA"/>
</dbReference>
<evidence type="ECO:0000313" key="14">
    <source>
        <dbReference type="Proteomes" id="UP000250235"/>
    </source>
</evidence>
<evidence type="ECO:0000256" key="4">
    <source>
        <dbReference type="ARBA" id="ARBA00022824"/>
    </source>
</evidence>
<evidence type="ECO:0000256" key="6">
    <source>
        <dbReference type="ARBA" id="ARBA00023054"/>
    </source>
</evidence>
<feature type="transmembrane region" description="Helical" evidence="11">
    <location>
        <begin position="24"/>
        <end position="46"/>
    </location>
</feature>
<evidence type="ECO:0000256" key="5">
    <source>
        <dbReference type="ARBA" id="ARBA00022989"/>
    </source>
</evidence>
<dbReference type="GO" id="GO:0005789">
    <property type="term" value="C:endoplasmic reticulum membrane"/>
    <property type="evidence" value="ECO:0007669"/>
    <property type="project" value="UniProtKB-SubCell"/>
</dbReference>
<evidence type="ECO:0000256" key="10">
    <source>
        <dbReference type="SAM" id="MobiDB-lite"/>
    </source>
</evidence>
<keyword evidence="14" id="KW-1185">Reference proteome</keyword>
<evidence type="ECO:0000256" key="1">
    <source>
        <dbReference type="ARBA" id="ARBA00004232"/>
    </source>
</evidence>
<dbReference type="PANTHER" id="PTHR12953">
    <property type="entry name" value="MEMBRANE PROTEIN CH1 RELATED"/>
    <property type="match status" value="1"/>
</dbReference>
<evidence type="ECO:0000313" key="13">
    <source>
        <dbReference type="EMBL" id="KZV50895.1"/>
    </source>
</evidence>
<keyword evidence="3 11" id="KW-0812">Transmembrane</keyword>
<feature type="region of interest" description="Disordered" evidence="10">
    <location>
        <begin position="63"/>
        <end position="82"/>
    </location>
</feature>
<dbReference type="InterPro" id="IPR045120">
    <property type="entry name" value="Suco/Slp1-like"/>
</dbReference>
<reference evidence="13 14" key="1">
    <citation type="journal article" date="2015" name="Proc. Natl. Acad. Sci. U.S.A.">
        <title>The resurrection genome of Boea hygrometrica: A blueprint for survival of dehydration.</title>
        <authorList>
            <person name="Xiao L."/>
            <person name="Yang G."/>
            <person name="Zhang L."/>
            <person name="Yang X."/>
            <person name="Zhao S."/>
            <person name="Ji Z."/>
            <person name="Zhou Q."/>
            <person name="Hu M."/>
            <person name="Wang Y."/>
            <person name="Chen M."/>
            <person name="Xu Y."/>
            <person name="Jin H."/>
            <person name="Xiao X."/>
            <person name="Hu G."/>
            <person name="Bao F."/>
            <person name="Hu Y."/>
            <person name="Wan P."/>
            <person name="Li L."/>
            <person name="Deng X."/>
            <person name="Kuang T."/>
            <person name="Xiang C."/>
            <person name="Zhu J.K."/>
            <person name="Oliver M.J."/>
            <person name="He Y."/>
        </authorList>
    </citation>
    <scope>NUCLEOTIDE SEQUENCE [LARGE SCALE GENOMIC DNA]</scope>
    <source>
        <strain evidence="14">cv. XS01</strain>
    </source>
</reference>
<dbReference type="InterPro" id="IPR012919">
    <property type="entry name" value="SUN_dom"/>
</dbReference>
<dbReference type="AlphaFoldDB" id="A0A2Z7CX34"/>
<evidence type="ECO:0000256" key="9">
    <source>
        <dbReference type="ARBA" id="ARBA00054046"/>
    </source>
</evidence>
<evidence type="ECO:0000256" key="2">
    <source>
        <dbReference type="ARBA" id="ARBA00004477"/>
    </source>
</evidence>
<evidence type="ECO:0000259" key="12">
    <source>
        <dbReference type="PROSITE" id="PS51469"/>
    </source>
</evidence>
<comment type="function">
    <text evidence="9">Encodes a member of the mid-SUN subfamily of SUN-domain proteins that is localized to both the nuclear envelope and the ER. It is involved in early seed development and nuclear morphology. [TAIR].</text>
</comment>
<accession>A0A2Z7CX34</accession>
<evidence type="ECO:0000256" key="7">
    <source>
        <dbReference type="ARBA" id="ARBA00023136"/>
    </source>
</evidence>
<dbReference type="Gene3D" id="2.60.120.260">
    <property type="entry name" value="Galactose-binding domain-like"/>
    <property type="match status" value="1"/>
</dbReference>
<protein>
    <recommendedName>
        <fullName evidence="12">SUN domain-containing protein</fullName>
    </recommendedName>
</protein>
<keyword evidence="5 11" id="KW-1133">Transmembrane helix</keyword>
<dbReference type="FunFam" id="2.60.120.260:FF:000062">
    <property type="entry name" value="Galactose-binding protein isoform 3"/>
    <property type="match status" value="1"/>
</dbReference>
<keyword evidence="8" id="KW-0539">Nucleus</keyword>
<evidence type="ECO:0000256" key="8">
    <source>
        <dbReference type="ARBA" id="ARBA00023242"/>
    </source>
</evidence>
<dbReference type="Pfam" id="PF07738">
    <property type="entry name" value="Sad1_UNC"/>
    <property type="match status" value="1"/>
</dbReference>
<dbReference type="GO" id="GO:0034975">
    <property type="term" value="P:protein folding in endoplasmic reticulum"/>
    <property type="evidence" value="ECO:0007669"/>
    <property type="project" value="TreeGrafter"/>
</dbReference>
<dbReference type="SUPFAM" id="SSF49785">
    <property type="entry name" value="Galactose-binding domain-like"/>
    <property type="match status" value="1"/>
</dbReference>
<dbReference type="GO" id="GO:0031965">
    <property type="term" value="C:nuclear membrane"/>
    <property type="evidence" value="ECO:0007669"/>
    <property type="project" value="UniProtKB-SubCell"/>
</dbReference>
<gene>
    <name evidence="13" type="ORF">F511_10466</name>
</gene>
<dbReference type="InterPro" id="IPR008979">
    <property type="entry name" value="Galactose-bd-like_sf"/>
</dbReference>
<organism evidence="13 14">
    <name type="scientific">Dorcoceras hygrometricum</name>
    <dbReference type="NCBI Taxonomy" id="472368"/>
    <lineage>
        <taxon>Eukaryota</taxon>
        <taxon>Viridiplantae</taxon>
        <taxon>Streptophyta</taxon>
        <taxon>Embryophyta</taxon>
        <taxon>Tracheophyta</taxon>
        <taxon>Spermatophyta</taxon>
        <taxon>Magnoliopsida</taxon>
        <taxon>eudicotyledons</taxon>
        <taxon>Gunneridae</taxon>
        <taxon>Pentapetalae</taxon>
        <taxon>asterids</taxon>
        <taxon>lamiids</taxon>
        <taxon>Lamiales</taxon>
        <taxon>Gesneriaceae</taxon>
        <taxon>Didymocarpoideae</taxon>
        <taxon>Trichosporeae</taxon>
        <taxon>Loxocarpinae</taxon>
        <taxon>Dorcoceras</taxon>
    </lineage>
</organism>
<dbReference type="Proteomes" id="UP000250235">
    <property type="component" value="Unassembled WGS sequence"/>
</dbReference>